<sequence>MIKKPSTDSHNSDDFTFEDEEASADIAKKLKQLRDKLKNSEEEKMTNLAGWQRAQADYSNLKANSEKERQVLAEIIKAGLIDDFIPLADSFAMAMANHEAWEAVPANWRKGVEHIYSQLGNILANQGVEVIDPIGKIFDPIWHESVGLVTTTKPDEDHMVLEVIKKGYRLGERIIRPAQVKIGEYK</sequence>
<comment type="subunit">
    <text evidence="3">Homodimer.</text>
</comment>
<dbReference type="GO" id="GO:0006457">
    <property type="term" value="P:protein folding"/>
    <property type="evidence" value="ECO:0007669"/>
    <property type="project" value="InterPro"/>
</dbReference>
<reference evidence="5 6" key="1">
    <citation type="journal article" date="2016" name="Nat. Commun.">
        <title>Thousands of microbial genomes shed light on interconnected biogeochemical processes in an aquifer system.</title>
        <authorList>
            <person name="Anantharaman K."/>
            <person name="Brown C.T."/>
            <person name="Hug L.A."/>
            <person name="Sharon I."/>
            <person name="Castelle C.J."/>
            <person name="Probst A.J."/>
            <person name="Thomas B.C."/>
            <person name="Singh A."/>
            <person name="Wilkins M.J."/>
            <person name="Karaoz U."/>
            <person name="Brodie E.L."/>
            <person name="Williams K.H."/>
            <person name="Hubbard S.S."/>
            <person name="Banfield J.F."/>
        </authorList>
    </citation>
    <scope>NUCLEOTIDE SEQUENCE [LARGE SCALE GENOMIC DNA]</scope>
</reference>
<dbReference type="GO" id="GO:0051082">
    <property type="term" value="F:unfolded protein binding"/>
    <property type="evidence" value="ECO:0007669"/>
    <property type="project" value="TreeGrafter"/>
</dbReference>
<dbReference type="InterPro" id="IPR000740">
    <property type="entry name" value="GrpE"/>
</dbReference>
<keyword evidence="3" id="KW-0346">Stress response</keyword>
<dbReference type="GO" id="GO:0000774">
    <property type="term" value="F:adenyl-nucleotide exchange factor activity"/>
    <property type="evidence" value="ECO:0007669"/>
    <property type="project" value="InterPro"/>
</dbReference>
<evidence type="ECO:0000313" key="6">
    <source>
        <dbReference type="Proteomes" id="UP000177043"/>
    </source>
</evidence>
<dbReference type="STRING" id="1802438.A2571_02585"/>
<dbReference type="PANTHER" id="PTHR21237:SF23">
    <property type="entry name" value="GRPE PROTEIN HOMOLOG, MITOCHONDRIAL"/>
    <property type="match status" value="1"/>
</dbReference>
<proteinExistence type="inferred from homology"/>
<evidence type="ECO:0000256" key="3">
    <source>
        <dbReference type="HAMAP-Rule" id="MF_01151"/>
    </source>
</evidence>
<dbReference type="InterPro" id="IPR013805">
    <property type="entry name" value="GrpE_CC"/>
</dbReference>
<dbReference type="HAMAP" id="MF_01151">
    <property type="entry name" value="GrpE"/>
    <property type="match status" value="1"/>
</dbReference>
<dbReference type="Gene3D" id="3.90.20.20">
    <property type="match status" value="1"/>
</dbReference>
<dbReference type="SUPFAM" id="SSF58014">
    <property type="entry name" value="Coiled-coil domain of nucleotide exchange factor GrpE"/>
    <property type="match status" value="1"/>
</dbReference>
<evidence type="ECO:0000256" key="2">
    <source>
        <dbReference type="ARBA" id="ARBA00023186"/>
    </source>
</evidence>
<dbReference type="GO" id="GO:0051087">
    <property type="term" value="F:protein-folding chaperone binding"/>
    <property type="evidence" value="ECO:0007669"/>
    <property type="project" value="InterPro"/>
</dbReference>
<evidence type="ECO:0000256" key="4">
    <source>
        <dbReference type="RuleBase" id="RU004478"/>
    </source>
</evidence>
<comment type="similarity">
    <text evidence="1 3 4">Belongs to the GrpE family.</text>
</comment>
<dbReference type="Gene3D" id="2.30.22.10">
    <property type="entry name" value="Head domain of nucleotide exchange factor GrpE"/>
    <property type="match status" value="1"/>
</dbReference>
<dbReference type="EMBL" id="MHTJ01000003">
    <property type="protein sequence ID" value="OHA58631.1"/>
    <property type="molecule type" value="Genomic_DNA"/>
</dbReference>
<dbReference type="CDD" id="cd00446">
    <property type="entry name" value="GrpE"/>
    <property type="match status" value="1"/>
</dbReference>
<evidence type="ECO:0000256" key="1">
    <source>
        <dbReference type="ARBA" id="ARBA00009054"/>
    </source>
</evidence>
<evidence type="ECO:0000313" key="5">
    <source>
        <dbReference type="EMBL" id="OHA58631.1"/>
    </source>
</evidence>
<gene>
    <name evidence="3" type="primary">grpE</name>
    <name evidence="5" type="ORF">A2571_02585</name>
</gene>
<protein>
    <recommendedName>
        <fullName evidence="3">Protein GrpE</fullName>
    </recommendedName>
    <alternativeName>
        <fullName evidence="3">HSP-70 cofactor</fullName>
    </alternativeName>
</protein>
<dbReference type="SUPFAM" id="SSF51064">
    <property type="entry name" value="Head domain of nucleotide exchange factor GrpE"/>
    <property type="match status" value="1"/>
</dbReference>
<comment type="caution">
    <text evidence="5">The sequence shown here is derived from an EMBL/GenBank/DDBJ whole genome shotgun (WGS) entry which is preliminary data.</text>
</comment>
<dbReference type="PANTHER" id="PTHR21237">
    <property type="entry name" value="GRPE PROTEIN"/>
    <property type="match status" value="1"/>
</dbReference>
<dbReference type="Pfam" id="PF01025">
    <property type="entry name" value="GrpE"/>
    <property type="match status" value="1"/>
</dbReference>
<dbReference type="AlphaFoldDB" id="A0A1G2QF72"/>
<keyword evidence="2 3" id="KW-0143">Chaperone</keyword>
<dbReference type="GO" id="GO:0042803">
    <property type="term" value="F:protein homodimerization activity"/>
    <property type="evidence" value="ECO:0007669"/>
    <property type="project" value="InterPro"/>
</dbReference>
<comment type="subcellular location">
    <subcellularLocation>
        <location evidence="3">Cytoplasm</location>
    </subcellularLocation>
</comment>
<dbReference type="Proteomes" id="UP000177043">
    <property type="component" value="Unassembled WGS sequence"/>
</dbReference>
<organism evidence="5 6">
    <name type="scientific">Candidatus Vogelbacteria bacterium RIFOXYD1_FULL_44_32</name>
    <dbReference type="NCBI Taxonomy" id="1802438"/>
    <lineage>
        <taxon>Bacteria</taxon>
        <taxon>Candidatus Vogeliibacteriota</taxon>
    </lineage>
</organism>
<dbReference type="GO" id="GO:0005737">
    <property type="term" value="C:cytoplasm"/>
    <property type="evidence" value="ECO:0007669"/>
    <property type="project" value="UniProtKB-SubCell"/>
</dbReference>
<comment type="function">
    <text evidence="3">Participates actively in the response to hyperosmotic and heat shock by preventing the aggregation of stress-denatured proteins, in association with DnaK and GrpE. It is the nucleotide exchange factor for DnaK and may function as a thermosensor. Unfolded proteins bind initially to DnaJ; upon interaction with the DnaJ-bound protein, DnaK hydrolyzes its bound ATP, resulting in the formation of a stable complex. GrpE releases ADP from DnaK; ATP binding to DnaK triggers the release of the substrate protein, thus completing the reaction cycle. Several rounds of ATP-dependent interactions between DnaJ, DnaK and GrpE are required for fully efficient folding.</text>
</comment>
<dbReference type="PRINTS" id="PR00773">
    <property type="entry name" value="GRPEPROTEIN"/>
</dbReference>
<dbReference type="InterPro" id="IPR009012">
    <property type="entry name" value="GrpE_head"/>
</dbReference>
<accession>A0A1G2QF72</accession>
<keyword evidence="3" id="KW-0963">Cytoplasm</keyword>
<name>A0A1G2QF72_9BACT</name>